<proteinExistence type="predicted"/>
<evidence type="ECO:0000313" key="10">
    <source>
        <dbReference type="Proteomes" id="UP000095746"/>
    </source>
</evidence>
<accession>A0A174WFQ5</accession>
<dbReference type="RefSeq" id="WP_055271734.1">
    <property type="nucleotide sequence ID" value="NZ_BAABZG010000001.1"/>
</dbReference>
<dbReference type="InterPro" id="IPR027417">
    <property type="entry name" value="P-loop_NTPase"/>
</dbReference>
<keyword evidence="7" id="KW-1133">Transmembrane helix</keyword>
<comment type="subcellular location">
    <subcellularLocation>
        <location evidence="1">Cell membrane</location>
        <topology evidence="1">Multi-pass membrane protein</topology>
    </subcellularLocation>
</comment>
<sequence length="592" mass="65137">MENRKKNTGKKHHTWKGILAFASGKKRLLAFSAGLSILGVTVGIVPYILIGWIAKEYMAGLLDTGRLLFLVGCSAAACVLQGVLQGGSTLLSHRCAFRILENIRISLTEKMNRLSMGTIRKVSSGEYKNLILDEVEKLEYPLAHAIPEMTGNLTAFLAVFILMLCMDVRLAFSALITLPVGFLIMKQMFCGYGERYAKFMKAGDNLNKVVVEYLNGIEVIKVFNQAGSTFEKMKQTVTYFKDFTLAWYRHNWPYTAAYSVILPSAIVGVLPVGVVLLNRGEIVFPTLLLFVLLSFALIPPLIKLTEFIDNVAVIVKTEQEVQDFLAQEEPRYAITPARIENFGISIEHISFSYGEETAVEDINVVIPPSGITAIVGESGSGKTTLLRLLARFWDVSKGKIYIGGTDIRDIPQDQLMGMMSIVDQDNFLFDMSIRDNIMLGKPDADDKALAASVDAAGCREIVERLEGGLHTVVGTGGALLSTGERQRICIARAILKDAPILLLDEPTASMDLENEYKVQKALQQLMSPKTVVMATHRLRTAVSAQQILVMKHGVLVGKGTHETLLEGCPEYARLWNACVCAENWSMGGDADV</sequence>
<evidence type="ECO:0000313" key="9">
    <source>
        <dbReference type="EMBL" id="CUN60819.1"/>
    </source>
</evidence>
<dbReference type="GO" id="GO:0015421">
    <property type="term" value="F:ABC-type oligopeptide transporter activity"/>
    <property type="evidence" value="ECO:0007669"/>
    <property type="project" value="TreeGrafter"/>
</dbReference>
<dbReference type="Gene3D" id="1.20.1560.10">
    <property type="entry name" value="ABC transporter type 1, transmembrane domain"/>
    <property type="match status" value="1"/>
</dbReference>
<evidence type="ECO:0000256" key="4">
    <source>
        <dbReference type="ARBA" id="ARBA00022692"/>
    </source>
</evidence>
<keyword evidence="2" id="KW-0813">Transport</keyword>
<dbReference type="FunFam" id="3.40.50.300:FF:000221">
    <property type="entry name" value="Multidrug ABC transporter ATP-binding protein"/>
    <property type="match status" value="1"/>
</dbReference>
<dbReference type="PROSITE" id="PS50929">
    <property type="entry name" value="ABC_TM1F"/>
    <property type="match status" value="1"/>
</dbReference>
<dbReference type="SUPFAM" id="SSF52540">
    <property type="entry name" value="P-loop containing nucleoside triphosphate hydrolases"/>
    <property type="match status" value="1"/>
</dbReference>
<name>A0A174WFQ5_FLAPL</name>
<dbReference type="Gene3D" id="3.40.50.300">
    <property type="entry name" value="P-loop containing nucleotide triphosphate hydrolases"/>
    <property type="match status" value="1"/>
</dbReference>
<dbReference type="Pfam" id="PF00664">
    <property type="entry name" value="ABC_membrane"/>
    <property type="match status" value="1"/>
</dbReference>
<dbReference type="InterPro" id="IPR011527">
    <property type="entry name" value="ABC1_TM_dom"/>
</dbReference>
<dbReference type="SMART" id="SM00382">
    <property type="entry name" value="AAA"/>
    <property type="match status" value="1"/>
</dbReference>
<evidence type="ECO:0000256" key="3">
    <source>
        <dbReference type="ARBA" id="ARBA00022475"/>
    </source>
</evidence>
<dbReference type="InterPro" id="IPR003439">
    <property type="entry name" value="ABC_transporter-like_ATP-bd"/>
</dbReference>
<dbReference type="PANTHER" id="PTHR43394">
    <property type="entry name" value="ATP-DEPENDENT PERMEASE MDL1, MITOCHONDRIAL"/>
    <property type="match status" value="1"/>
</dbReference>
<keyword evidence="3" id="KW-1003">Cell membrane</keyword>
<keyword evidence="6 9" id="KW-0067">ATP-binding</keyword>
<protein>
    <submittedName>
        <fullName evidence="9">Iron import ATP-binding/permease protein IrtA</fullName>
        <ecNumber evidence="9">3.6.3.-</ecNumber>
    </submittedName>
</protein>
<evidence type="ECO:0000256" key="2">
    <source>
        <dbReference type="ARBA" id="ARBA00022448"/>
    </source>
</evidence>
<keyword evidence="9" id="KW-0378">Hydrolase</keyword>
<dbReference type="EMBL" id="CYZT01000005">
    <property type="protein sequence ID" value="CUN60819.1"/>
    <property type="molecule type" value="Genomic_DNA"/>
</dbReference>
<dbReference type="Proteomes" id="UP000095746">
    <property type="component" value="Unassembled WGS sequence"/>
</dbReference>
<keyword evidence="8" id="KW-0472">Membrane</keyword>
<keyword evidence="5" id="KW-0547">Nucleotide-binding</keyword>
<dbReference type="AlphaFoldDB" id="A0A174WFQ5"/>
<dbReference type="Pfam" id="PF00005">
    <property type="entry name" value="ABC_tran"/>
    <property type="match status" value="1"/>
</dbReference>
<evidence type="ECO:0000256" key="6">
    <source>
        <dbReference type="ARBA" id="ARBA00022840"/>
    </source>
</evidence>
<dbReference type="PROSITE" id="PS50893">
    <property type="entry name" value="ABC_TRANSPORTER_2"/>
    <property type="match status" value="1"/>
</dbReference>
<evidence type="ECO:0000256" key="1">
    <source>
        <dbReference type="ARBA" id="ARBA00004651"/>
    </source>
</evidence>
<dbReference type="GO" id="GO:0016887">
    <property type="term" value="F:ATP hydrolysis activity"/>
    <property type="evidence" value="ECO:0007669"/>
    <property type="project" value="InterPro"/>
</dbReference>
<reference evidence="9 10" key="1">
    <citation type="submission" date="2015-09" db="EMBL/GenBank/DDBJ databases">
        <authorList>
            <consortium name="Pathogen Informatics"/>
        </authorList>
    </citation>
    <scope>NUCLEOTIDE SEQUENCE [LARGE SCALE GENOMIC DNA]</scope>
    <source>
        <strain evidence="9 10">2789STDY5608854</strain>
    </source>
</reference>
<evidence type="ECO:0000256" key="5">
    <source>
        <dbReference type="ARBA" id="ARBA00022741"/>
    </source>
</evidence>
<organism evidence="9 10">
    <name type="scientific">Flavonifractor plautii</name>
    <name type="common">Fusobacterium plautii</name>
    <dbReference type="NCBI Taxonomy" id="292800"/>
    <lineage>
        <taxon>Bacteria</taxon>
        <taxon>Bacillati</taxon>
        <taxon>Bacillota</taxon>
        <taxon>Clostridia</taxon>
        <taxon>Eubacteriales</taxon>
        <taxon>Oscillospiraceae</taxon>
        <taxon>Flavonifractor</taxon>
    </lineage>
</organism>
<dbReference type="SUPFAM" id="SSF90123">
    <property type="entry name" value="ABC transporter transmembrane region"/>
    <property type="match status" value="1"/>
</dbReference>
<dbReference type="InterPro" id="IPR039421">
    <property type="entry name" value="Type_1_exporter"/>
</dbReference>
<evidence type="ECO:0000256" key="8">
    <source>
        <dbReference type="ARBA" id="ARBA00023136"/>
    </source>
</evidence>
<dbReference type="GO" id="GO:0005524">
    <property type="term" value="F:ATP binding"/>
    <property type="evidence" value="ECO:0007669"/>
    <property type="project" value="UniProtKB-KW"/>
</dbReference>
<evidence type="ECO:0000256" key="7">
    <source>
        <dbReference type="ARBA" id="ARBA00022989"/>
    </source>
</evidence>
<dbReference type="EC" id="3.6.3.-" evidence="9"/>
<dbReference type="InterPro" id="IPR003593">
    <property type="entry name" value="AAA+_ATPase"/>
</dbReference>
<dbReference type="InterPro" id="IPR036640">
    <property type="entry name" value="ABC1_TM_sf"/>
</dbReference>
<dbReference type="PANTHER" id="PTHR43394:SF1">
    <property type="entry name" value="ATP-BINDING CASSETTE SUB-FAMILY B MEMBER 10, MITOCHONDRIAL"/>
    <property type="match status" value="1"/>
</dbReference>
<gene>
    <name evidence="9" type="primary">irtA_1</name>
    <name evidence="9" type="ORF">ERS852411_00180</name>
</gene>
<dbReference type="GO" id="GO:0005886">
    <property type="term" value="C:plasma membrane"/>
    <property type="evidence" value="ECO:0007669"/>
    <property type="project" value="UniProtKB-SubCell"/>
</dbReference>
<keyword evidence="4" id="KW-0812">Transmembrane</keyword>